<comment type="caution">
    <text evidence="1">The sequence shown here is derived from an EMBL/GenBank/DDBJ whole genome shotgun (WGS) entry which is preliminary data.</text>
</comment>
<proteinExistence type="predicted"/>
<name>A0A9P6FAY9_9FUNG</name>
<sequence length="213" mass="23418">MLKPDMSDMSEVAASTMLSDAIGHLIERFGSLDTLRDKTQAIPRAVEIHGHLQQALRLFEPSFPRSKDQQAPATVACHKLNPSGAQGAVSAMHDAIALANLIYALPLRSHASDIEKMFSEYQTERLVHVTESFNNSKAISTVMERGLVGTIALFIQTHFPSRLMTIMIRRQILNRPQAGFLETIPLKGSVPAIVSPSTEKARAVHEQRTATPI</sequence>
<evidence type="ECO:0000313" key="1">
    <source>
        <dbReference type="EMBL" id="KAF9547149.1"/>
    </source>
</evidence>
<evidence type="ECO:0000313" key="2">
    <source>
        <dbReference type="Proteomes" id="UP000723463"/>
    </source>
</evidence>
<dbReference type="EMBL" id="JAAAXW010000046">
    <property type="protein sequence ID" value="KAF9547149.1"/>
    <property type="molecule type" value="Genomic_DNA"/>
</dbReference>
<protein>
    <submittedName>
        <fullName evidence="1">Uncharacterized protein</fullName>
    </submittedName>
</protein>
<dbReference type="AlphaFoldDB" id="A0A9P6FAY9"/>
<dbReference type="SUPFAM" id="SSF51905">
    <property type="entry name" value="FAD/NAD(P)-binding domain"/>
    <property type="match status" value="1"/>
</dbReference>
<dbReference type="Gene3D" id="3.50.50.60">
    <property type="entry name" value="FAD/NAD(P)-binding domain"/>
    <property type="match status" value="1"/>
</dbReference>
<keyword evidence="2" id="KW-1185">Reference proteome</keyword>
<dbReference type="InterPro" id="IPR036188">
    <property type="entry name" value="FAD/NAD-bd_sf"/>
</dbReference>
<gene>
    <name evidence="1" type="ORF">EC957_008829</name>
</gene>
<dbReference type="Proteomes" id="UP000723463">
    <property type="component" value="Unassembled WGS sequence"/>
</dbReference>
<reference evidence="1" key="1">
    <citation type="journal article" date="2020" name="Fungal Divers.">
        <title>Resolving the Mortierellaceae phylogeny through synthesis of multi-gene phylogenetics and phylogenomics.</title>
        <authorList>
            <person name="Vandepol N."/>
            <person name="Liber J."/>
            <person name="Desiro A."/>
            <person name="Na H."/>
            <person name="Kennedy M."/>
            <person name="Barry K."/>
            <person name="Grigoriev I.V."/>
            <person name="Miller A.N."/>
            <person name="O'Donnell K."/>
            <person name="Stajich J.E."/>
            <person name="Bonito G."/>
        </authorList>
    </citation>
    <scope>NUCLEOTIDE SEQUENCE</scope>
    <source>
        <strain evidence="1">NRRL 2591</strain>
    </source>
</reference>
<accession>A0A9P6FAY9</accession>
<organism evidence="1 2">
    <name type="scientific">Mortierella hygrophila</name>
    <dbReference type="NCBI Taxonomy" id="979708"/>
    <lineage>
        <taxon>Eukaryota</taxon>
        <taxon>Fungi</taxon>
        <taxon>Fungi incertae sedis</taxon>
        <taxon>Mucoromycota</taxon>
        <taxon>Mortierellomycotina</taxon>
        <taxon>Mortierellomycetes</taxon>
        <taxon>Mortierellales</taxon>
        <taxon>Mortierellaceae</taxon>
        <taxon>Mortierella</taxon>
    </lineage>
</organism>